<dbReference type="InterPro" id="IPR000114">
    <property type="entry name" value="Ribosomal_uL16_bact-type"/>
</dbReference>
<dbReference type="CDD" id="cd01433">
    <property type="entry name" value="Ribosomal_L16_L10e"/>
    <property type="match status" value="1"/>
</dbReference>
<dbReference type="GO" id="GO:0022625">
    <property type="term" value="C:cytosolic large ribosomal subunit"/>
    <property type="evidence" value="ECO:0007669"/>
    <property type="project" value="TreeGrafter"/>
</dbReference>
<evidence type="ECO:0000256" key="6">
    <source>
        <dbReference type="RuleBase" id="RU004414"/>
    </source>
</evidence>
<sequence>MLLPKKVKFRKWQTQRSNPKMRSPDTRGTRLAFGSYGLKSETQARVKSTQIESARKVISRTLTKTGKYWIRIFPDRPYTAKAAEVGMGKGKGDPQGYCFDVFPGRIIFEVDGAEKAVAHEALRKAGTKLPLKTRIISRAHKQ</sequence>
<dbReference type="NCBIfam" id="TIGR01164">
    <property type="entry name" value="rplP_bact"/>
    <property type="match status" value="1"/>
</dbReference>
<dbReference type="GO" id="GO:0019843">
    <property type="term" value="F:rRNA binding"/>
    <property type="evidence" value="ECO:0007669"/>
    <property type="project" value="UniProtKB-KW"/>
</dbReference>
<reference evidence="7 8" key="1">
    <citation type="journal article" date="2015" name="Nature">
        <title>rRNA introns, odd ribosomes, and small enigmatic genomes across a large radiation of phyla.</title>
        <authorList>
            <person name="Brown C.T."/>
            <person name="Hug L.A."/>
            <person name="Thomas B.C."/>
            <person name="Sharon I."/>
            <person name="Castelle C.J."/>
            <person name="Singh A."/>
            <person name="Wilkins M.J."/>
            <person name="Williams K.H."/>
            <person name="Banfield J.F."/>
        </authorList>
    </citation>
    <scope>NUCLEOTIDE SEQUENCE [LARGE SCALE GENOMIC DNA]</scope>
</reference>
<dbReference type="PANTHER" id="PTHR12220:SF13">
    <property type="entry name" value="LARGE RIBOSOMAL SUBUNIT PROTEIN UL16M"/>
    <property type="match status" value="1"/>
</dbReference>
<comment type="similarity">
    <text evidence="1 5">Belongs to the universal ribosomal protein uL16 family.</text>
</comment>
<dbReference type="InterPro" id="IPR016180">
    <property type="entry name" value="Ribosomal_uL16_dom"/>
</dbReference>
<evidence type="ECO:0000313" key="7">
    <source>
        <dbReference type="EMBL" id="KKS04823.1"/>
    </source>
</evidence>
<organism evidence="7 8">
    <name type="scientific">Candidatus Nomurabacteria bacterium GW2011_GWA2_41_25</name>
    <dbReference type="NCBI Taxonomy" id="1618736"/>
    <lineage>
        <taxon>Bacteria</taxon>
        <taxon>Candidatus Nomuraibacteriota</taxon>
    </lineage>
</organism>
<dbReference type="FunFam" id="3.90.1170.10:FF:000001">
    <property type="entry name" value="50S ribosomal protein L16"/>
    <property type="match status" value="1"/>
</dbReference>
<dbReference type="PRINTS" id="PR00060">
    <property type="entry name" value="RIBOSOMALL16"/>
</dbReference>
<gene>
    <name evidence="7" type="ORF">UU58_C0003G0021</name>
</gene>
<keyword evidence="2 6" id="KW-0820">tRNA-binding</keyword>
<dbReference type="InterPro" id="IPR036920">
    <property type="entry name" value="Ribosomal_uL16_sf"/>
</dbReference>
<keyword evidence="4 5" id="KW-0687">Ribonucleoprotein</keyword>
<dbReference type="Proteomes" id="UP000034236">
    <property type="component" value="Unassembled WGS sequence"/>
</dbReference>
<dbReference type="GO" id="GO:0000049">
    <property type="term" value="F:tRNA binding"/>
    <property type="evidence" value="ECO:0007669"/>
    <property type="project" value="UniProtKB-KW"/>
</dbReference>
<keyword evidence="6" id="KW-0699">rRNA-binding</keyword>
<dbReference type="GO" id="GO:0003735">
    <property type="term" value="F:structural constituent of ribosome"/>
    <property type="evidence" value="ECO:0007669"/>
    <property type="project" value="InterPro"/>
</dbReference>
<evidence type="ECO:0000256" key="3">
    <source>
        <dbReference type="ARBA" id="ARBA00022980"/>
    </source>
</evidence>
<comment type="subunit">
    <text evidence="6">Part of the 50S ribosomal subunit.</text>
</comment>
<name>A0A0G0YWL1_9BACT</name>
<keyword evidence="6" id="KW-0694">RNA-binding</keyword>
<dbReference type="EMBL" id="LCBE01000003">
    <property type="protein sequence ID" value="KKS04823.1"/>
    <property type="molecule type" value="Genomic_DNA"/>
</dbReference>
<dbReference type="AlphaFoldDB" id="A0A0G0YWL1"/>
<comment type="caution">
    <text evidence="7">The sequence shown here is derived from an EMBL/GenBank/DDBJ whole genome shotgun (WGS) entry which is preliminary data.</text>
</comment>
<evidence type="ECO:0000256" key="2">
    <source>
        <dbReference type="ARBA" id="ARBA00022555"/>
    </source>
</evidence>
<dbReference type="SUPFAM" id="SSF54686">
    <property type="entry name" value="Ribosomal protein L16p/L10e"/>
    <property type="match status" value="1"/>
</dbReference>
<dbReference type="GO" id="GO:0006412">
    <property type="term" value="P:translation"/>
    <property type="evidence" value="ECO:0007669"/>
    <property type="project" value="InterPro"/>
</dbReference>
<evidence type="ECO:0000313" key="8">
    <source>
        <dbReference type="Proteomes" id="UP000034236"/>
    </source>
</evidence>
<proteinExistence type="inferred from homology"/>
<dbReference type="PANTHER" id="PTHR12220">
    <property type="entry name" value="50S/60S RIBOSOMAL PROTEIN L16"/>
    <property type="match status" value="1"/>
</dbReference>
<evidence type="ECO:0000256" key="5">
    <source>
        <dbReference type="RuleBase" id="RU004413"/>
    </source>
</evidence>
<dbReference type="InterPro" id="IPR047873">
    <property type="entry name" value="Ribosomal_uL16"/>
</dbReference>
<protein>
    <recommendedName>
        <fullName evidence="6">50S ribosomal protein L16</fullName>
    </recommendedName>
</protein>
<dbReference type="Gene3D" id="3.90.1170.10">
    <property type="entry name" value="Ribosomal protein L10e/L16"/>
    <property type="match status" value="1"/>
</dbReference>
<comment type="function">
    <text evidence="6">Binds 23S rRNA and is also seen to make contacts with the A and possibly P site tRNAs.</text>
</comment>
<evidence type="ECO:0000256" key="1">
    <source>
        <dbReference type="ARBA" id="ARBA00008931"/>
    </source>
</evidence>
<keyword evidence="3 5" id="KW-0689">Ribosomal protein</keyword>
<dbReference type="Pfam" id="PF00252">
    <property type="entry name" value="Ribosomal_L16"/>
    <property type="match status" value="1"/>
</dbReference>
<evidence type="ECO:0000256" key="4">
    <source>
        <dbReference type="ARBA" id="ARBA00023274"/>
    </source>
</evidence>
<accession>A0A0G0YWL1</accession>